<evidence type="ECO:0000256" key="2">
    <source>
        <dbReference type="SAM" id="MobiDB-lite"/>
    </source>
</evidence>
<feature type="compositionally biased region" description="Polar residues" evidence="2">
    <location>
        <begin position="1"/>
        <end position="16"/>
    </location>
</feature>
<evidence type="ECO:0000313" key="4">
    <source>
        <dbReference type="WBParaSite" id="PSAMB.scaffold697size43574.g8119.t1"/>
    </source>
</evidence>
<dbReference type="Proteomes" id="UP000887566">
    <property type="component" value="Unplaced"/>
</dbReference>
<evidence type="ECO:0000256" key="1">
    <source>
        <dbReference type="SAM" id="Coils"/>
    </source>
</evidence>
<keyword evidence="3" id="KW-1185">Reference proteome</keyword>
<feature type="coiled-coil region" evidence="1">
    <location>
        <begin position="117"/>
        <end position="148"/>
    </location>
</feature>
<accession>A0A914X8D2</accession>
<dbReference type="WBParaSite" id="PSAMB.scaffold697size43574.g8119.t1">
    <property type="protein sequence ID" value="PSAMB.scaffold697size43574.g8119.t1"/>
    <property type="gene ID" value="PSAMB.scaffold697size43574.g8119"/>
</dbReference>
<protein>
    <submittedName>
        <fullName evidence="4">Prefoldin subunit</fullName>
    </submittedName>
</protein>
<evidence type="ECO:0000313" key="3">
    <source>
        <dbReference type="Proteomes" id="UP000887566"/>
    </source>
</evidence>
<sequence length="155" mass="17718">MSTSEKTFMTVSSVHSQDPDELKQAKKQLSELMLYQNETLTKEVDDALIEVVTMRKEGPEQLVALTKIYLEARLHNLLNKPLVEAGEEALTGEEYGDVDVEAHIENIERIKRETTQLSDADTDLDQKLKEIQEKNAKMQKVLEMVKKTYNSSSYL</sequence>
<keyword evidence="1" id="KW-0175">Coiled coil</keyword>
<proteinExistence type="predicted"/>
<reference evidence="4" key="1">
    <citation type="submission" date="2022-11" db="UniProtKB">
        <authorList>
            <consortium name="WormBaseParasite"/>
        </authorList>
    </citation>
    <scope>IDENTIFICATION</scope>
</reference>
<organism evidence="3 4">
    <name type="scientific">Plectus sambesii</name>
    <dbReference type="NCBI Taxonomy" id="2011161"/>
    <lineage>
        <taxon>Eukaryota</taxon>
        <taxon>Metazoa</taxon>
        <taxon>Ecdysozoa</taxon>
        <taxon>Nematoda</taxon>
        <taxon>Chromadorea</taxon>
        <taxon>Plectida</taxon>
        <taxon>Plectina</taxon>
        <taxon>Plectoidea</taxon>
        <taxon>Plectidae</taxon>
        <taxon>Plectus</taxon>
    </lineage>
</organism>
<name>A0A914X8D2_9BILA</name>
<dbReference type="AlphaFoldDB" id="A0A914X8D2"/>
<feature type="region of interest" description="Disordered" evidence="2">
    <location>
        <begin position="1"/>
        <end position="22"/>
    </location>
</feature>